<dbReference type="Gene3D" id="2.30.30.180">
    <property type="entry name" value="Ribosome maturation factor RimP, C-terminal domain"/>
    <property type="match status" value="1"/>
</dbReference>
<dbReference type="InterPro" id="IPR036847">
    <property type="entry name" value="RimP_C_sf"/>
</dbReference>
<dbReference type="InterPro" id="IPR035956">
    <property type="entry name" value="RimP_N_sf"/>
</dbReference>
<accession>A0A2U8FQ16</accession>
<dbReference type="GO" id="GO:0006412">
    <property type="term" value="P:translation"/>
    <property type="evidence" value="ECO:0007669"/>
    <property type="project" value="TreeGrafter"/>
</dbReference>
<protein>
    <recommendedName>
        <fullName evidence="3">Ribosome maturation factor RimP</fullName>
    </recommendedName>
</protein>
<dbReference type="OrthoDB" id="9805006at2"/>
<keyword evidence="8" id="KW-1185">Reference proteome</keyword>
<dbReference type="AlphaFoldDB" id="A0A2U8FQ16"/>
<feature type="region of interest" description="Disordered" evidence="4">
    <location>
        <begin position="191"/>
        <end position="219"/>
    </location>
</feature>
<dbReference type="HAMAP" id="MF_01077">
    <property type="entry name" value="RimP"/>
    <property type="match status" value="1"/>
</dbReference>
<organism evidence="7 8">
    <name type="scientific">Aquabacterium olei</name>
    <dbReference type="NCBI Taxonomy" id="1296669"/>
    <lineage>
        <taxon>Bacteria</taxon>
        <taxon>Pseudomonadati</taxon>
        <taxon>Pseudomonadota</taxon>
        <taxon>Betaproteobacteria</taxon>
        <taxon>Burkholderiales</taxon>
        <taxon>Aquabacterium</taxon>
    </lineage>
</organism>
<dbReference type="SUPFAM" id="SSF75420">
    <property type="entry name" value="YhbC-like, N-terminal domain"/>
    <property type="match status" value="1"/>
</dbReference>
<comment type="subcellular location">
    <subcellularLocation>
        <location evidence="3">Cytoplasm</location>
    </subcellularLocation>
</comment>
<evidence type="ECO:0000256" key="3">
    <source>
        <dbReference type="HAMAP-Rule" id="MF_01077"/>
    </source>
</evidence>
<dbReference type="KEGG" id="aon:DEH84_06685"/>
<dbReference type="InterPro" id="IPR028998">
    <property type="entry name" value="RimP_C"/>
</dbReference>
<evidence type="ECO:0000259" key="6">
    <source>
        <dbReference type="Pfam" id="PF17384"/>
    </source>
</evidence>
<dbReference type="RefSeq" id="WP_109035908.1">
    <property type="nucleotide sequence ID" value="NZ_CP029210.1"/>
</dbReference>
<dbReference type="InterPro" id="IPR003728">
    <property type="entry name" value="Ribosome_maturation_RimP"/>
</dbReference>
<dbReference type="SUPFAM" id="SSF74942">
    <property type="entry name" value="YhbC-like, C-terminal domain"/>
    <property type="match status" value="1"/>
</dbReference>
<dbReference type="EMBL" id="CP029210">
    <property type="protein sequence ID" value="AWI53151.1"/>
    <property type="molecule type" value="Genomic_DNA"/>
</dbReference>
<dbReference type="Gene3D" id="3.30.300.70">
    <property type="entry name" value="RimP-like superfamily, N-terminal"/>
    <property type="match status" value="1"/>
</dbReference>
<dbReference type="Proteomes" id="UP000244892">
    <property type="component" value="Chromosome"/>
</dbReference>
<dbReference type="GO" id="GO:0000028">
    <property type="term" value="P:ribosomal small subunit assembly"/>
    <property type="evidence" value="ECO:0007669"/>
    <property type="project" value="TreeGrafter"/>
</dbReference>
<feature type="domain" description="Ribosome maturation factor RimP C-terminal" evidence="6">
    <location>
        <begin position="85"/>
        <end position="120"/>
    </location>
</feature>
<comment type="similarity">
    <text evidence="3">Belongs to the RimP family.</text>
</comment>
<dbReference type="Pfam" id="PF02576">
    <property type="entry name" value="RimP_N"/>
    <property type="match status" value="1"/>
</dbReference>
<gene>
    <name evidence="3" type="primary">rimP</name>
    <name evidence="7" type="ORF">DEH84_06685</name>
</gene>
<keyword evidence="1 3" id="KW-0963">Cytoplasm</keyword>
<keyword evidence="2 3" id="KW-0690">Ribosome biogenesis</keyword>
<name>A0A2U8FQ16_9BURK</name>
<evidence type="ECO:0000256" key="1">
    <source>
        <dbReference type="ARBA" id="ARBA00022490"/>
    </source>
</evidence>
<dbReference type="Pfam" id="PF17384">
    <property type="entry name" value="DUF150_C"/>
    <property type="match status" value="1"/>
</dbReference>
<evidence type="ECO:0000313" key="7">
    <source>
        <dbReference type="EMBL" id="AWI53151.1"/>
    </source>
</evidence>
<evidence type="ECO:0000256" key="2">
    <source>
        <dbReference type="ARBA" id="ARBA00022517"/>
    </source>
</evidence>
<feature type="domain" description="Ribosome maturation factor RimP N-terminal" evidence="5">
    <location>
        <begin position="7"/>
        <end position="82"/>
    </location>
</feature>
<dbReference type="PANTHER" id="PTHR33867">
    <property type="entry name" value="RIBOSOME MATURATION FACTOR RIMP"/>
    <property type="match status" value="1"/>
</dbReference>
<dbReference type="GO" id="GO:0005829">
    <property type="term" value="C:cytosol"/>
    <property type="evidence" value="ECO:0007669"/>
    <property type="project" value="TreeGrafter"/>
</dbReference>
<reference evidence="7 8" key="1">
    <citation type="submission" date="2018-05" db="EMBL/GenBank/DDBJ databases">
        <title>complete genome sequence of Aquabacterium olei NBRC 110486.</title>
        <authorList>
            <person name="Tang B."/>
            <person name="Chang J."/>
            <person name="Zhang L."/>
            <person name="Yang H."/>
        </authorList>
    </citation>
    <scope>NUCLEOTIDE SEQUENCE [LARGE SCALE GENOMIC DNA]</scope>
    <source>
        <strain evidence="7 8">NBRC 110486</strain>
    </source>
</reference>
<evidence type="ECO:0000313" key="8">
    <source>
        <dbReference type="Proteomes" id="UP000244892"/>
    </source>
</evidence>
<dbReference type="InterPro" id="IPR028989">
    <property type="entry name" value="RimP_N"/>
</dbReference>
<dbReference type="CDD" id="cd01734">
    <property type="entry name" value="YlxS_C"/>
    <property type="match status" value="1"/>
</dbReference>
<sequence length="219" mass="23957">MSWLKVVEDTVTGLGYELVDCERSTHGLLRVYIDRLPDQPYDLPGDLVTVDDCEKVTRQLQYALETIDADYARLEVSSPGVDRPLKTPAHFARFVGEQIEIALKHPFQGRKRYSGELCPAQSADPAQIEAGQAWGLVLKSADADKPLSNTAAKKLAKAQARGEAPPAEADQVLDFTLDEIREARLVPEVSFKGRSRRAATPADGTVAVDEAQDLGGQKK</sequence>
<evidence type="ECO:0000259" key="5">
    <source>
        <dbReference type="Pfam" id="PF02576"/>
    </source>
</evidence>
<comment type="function">
    <text evidence="3">Required for maturation of 30S ribosomal subunits.</text>
</comment>
<proteinExistence type="inferred from homology"/>
<dbReference type="PANTHER" id="PTHR33867:SF1">
    <property type="entry name" value="RIBOSOME MATURATION FACTOR RIMP"/>
    <property type="match status" value="1"/>
</dbReference>
<evidence type="ECO:0000256" key="4">
    <source>
        <dbReference type="SAM" id="MobiDB-lite"/>
    </source>
</evidence>